<dbReference type="Proteomes" id="UP000634134">
    <property type="component" value="Unassembled WGS sequence"/>
</dbReference>
<gene>
    <name evidence="2" type="ORF">IEE83_12195</name>
</gene>
<comment type="caution">
    <text evidence="2">The sequence shown here is derived from an EMBL/GenBank/DDBJ whole genome shotgun (WGS) entry which is preliminary data.</text>
</comment>
<evidence type="ECO:0000256" key="1">
    <source>
        <dbReference type="SAM" id="Phobius"/>
    </source>
</evidence>
<protein>
    <submittedName>
        <fullName evidence="2">DoxX family protein</fullName>
    </submittedName>
</protein>
<proteinExistence type="predicted"/>
<feature type="transmembrane region" description="Helical" evidence="1">
    <location>
        <begin position="12"/>
        <end position="29"/>
    </location>
</feature>
<keyword evidence="1" id="KW-1133">Transmembrane helix</keyword>
<keyword evidence="1" id="KW-0472">Membrane</keyword>
<sequence>MNWHFNFSQCHYTFFVLLFTGGHFVYNWSEGKGAYVHMRFSSTYRVELFIAKSLGALALGIPMNPARIKGWAYAGFFIFFSCATFWYCSFYFYYYWSLVSHTLN</sequence>
<evidence type="ECO:0000313" key="2">
    <source>
        <dbReference type="EMBL" id="MBE9462646.1"/>
    </source>
</evidence>
<organism evidence="2 3">
    <name type="scientific">Dyadobacter subterraneus</name>
    <dbReference type="NCBI Taxonomy" id="2773304"/>
    <lineage>
        <taxon>Bacteria</taxon>
        <taxon>Pseudomonadati</taxon>
        <taxon>Bacteroidota</taxon>
        <taxon>Cytophagia</taxon>
        <taxon>Cytophagales</taxon>
        <taxon>Spirosomataceae</taxon>
        <taxon>Dyadobacter</taxon>
    </lineage>
</organism>
<dbReference type="RefSeq" id="WP_194120835.1">
    <property type="nucleotide sequence ID" value="NZ_JACYGY010000001.1"/>
</dbReference>
<dbReference type="EMBL" id="JACYGY010000001">
    <property type="protein sequence ID" value="MBE9462646.1"/>
    <property type="molecule type" value="Genomic_DNA"/>
</dbReference>
<keyword evidence="3" id="KW-1185">Reference proteome</keyword>
<evidence type="ECO:0000313" key="3">
    <source>
        <dbReference type="Proteomes" id="UP000634134"/>
    </source>
</evidence>
<keyword evidence="1" id="KW-0812">Transmembrane</keyword>
<name>A0ABR9WCB7_9BACT</name>
<accession>A0ABR9WCB7</accession>
<reference evidence="3" key="1">
    <citation type="submission" date="2023-07" db="EMBL/GenBank/DDBJ databases">
        <title>Dyadobacter sp. nov 'subterranea' isolated from contaminted grondwater.</title>
        <authorList>
            <person name="Szabo I."/>
            <person name="Al-Omari J."/>
            <person name="Szerdahelyi S.G."/>
            <person name="Rado J."/>
        </authorList>
    </citation>
    <scope>NUCLEOTIDE SEQUENCE [LARGE SCALE GENOMIC DNA]</scope>
    <source>
        <strain evidence="3">UP-52</strain>
    </source>
</reference>
<feature type="transmembrane region" description="Helical" evidence="1">
    <location>
        <begin position="73"/>
        <end position="96"/>
    </location>
</feature>